<dbReference type="PANTHER" id="PTHR39335:SF1">
    <property type="entry name" value="BLL4220 PROTEIN"/>
    <property type="match status" value="1"/>
</dbReference>
<evidence type="ECO:0000313" key="2">
    <source>
        <dbReference type="EMBL" id="TDG14942.1"/>
    </source>
</evidence>
<dbReference type="AlphaFoldDB" id="A0A4R5LUB5"/>
<comment type="caution">
    <text evidence="2">The sequence shown here is derived from an EMBL/GenBank/DDBJ whole genome shotgun (WGS) entry which is preliminary data.</text>
</comment>
<dbReference type="Proteomes" id="UP000295554">
    <property type="component" value="Unassembled WGS sequence"/>
</dbReference>
<feature type="transmembrane region" description="Helical" evidence="1">
    <location>
        <begin position="12"/>
        <end position="32"/>
    </location>
</feature>
<evidence type="ECO:0000256" key="1">
    <source>
        <dbReference type="SAM" id="Phobius"/>
    </source>
</evidence>
<evidence type="ECO:0000313" key="3">
    <source>
        <dbReference type="Proteomes" id="UP000295554"/>
    </source>
</evidence>
<gene>
    <name evidence="2" type="ORF">E2F43_01475</name>
</gene>
<organism evidence="2 3">
    <name type="scientific">Seongchinamella unica</name>
    <dbReference type="NCBI Taxonomy" id="2547392"/>
    <lineage>
        <taxon>Bacteria</taxon>
        <taxon>Pseudomonadati</taxon>
        <taxon>Pseudomonadota</taxon>
        <taxon>Gammaproteobacteria</taxon>
        <taxon>Cellvibrionales</taxon>
        <taxon>Halieaceae</taxon>
        <taxon>Seongchinamella</taxon>
    </lineage>
</organism>
<keyword evidence="1" id="KW-0812">Transmembrane</keyword>
<keyword evidence="1" id="KW-1133">Transmembrane helix</keyword>
<sequence>MLRNVAVRRRAIFRSITSVFGVLASCLGVSSFGSEEASLTDGPALIEMTAFGPVLAAPGGGTLYWWLRDETTPGSPQCNNNRESSYKHVTGQTVYLPHPDVRKTCEDKWPPFHAADDARPEGKWTIVERHDNSRQWAYEGRPMHRSIKDRKAGDANGVNVIERSYGGWQLAMAPLDMPPGVELLRLREGLALVLNGRALYTPRAADSEPCVECGKGLEPLAAGALVKQVGEWSVIEGAGGFRQYAFRDQPIFVGPDAVTGPDPEPIEGWDAVYFEKALPLPAAIETRFSLIADIYTTQDGMALYVFSCQEGPESVPCDDPGDAAAHWAIICGTPDLCVQRWQPYVAEAGSVSIGEWSVMEVPSPVYTDPRGFTYAEDNNNPVVSVWAYRGRPVYTFVDDDEPALVLGHEMTALPGSGFFAIQAAGNHEKTLSR</sequence>
<dbReference type="OrthoDB" id="9800666at2"/>
<accession>A0A4R5LUB5</accession>
<proteinExistence type="predicted"/>
<keyword evidence="1" id="KW-0472">Membrane</keyword>
<dbReference type="GO" id="GO:0043448">
    <property type="term" value="P:alkane catabolic process"/>
    <property type="evidence" value="ECO:0007669"/>
    <property type="project" value="TreeGrafter"/>
</dbReference>
<dbReference type="RefSeq" id="WP_133209107.1">
    <property type="nucleotide sequence ID" value="NZ_SMSE01000001.1"/>
</dbReference>
<name>A0A4R5LUB5_9GAMM</name>
<dbReference type="PROSITE" id="PS51257">
    <property type="entry name" value="PROKAR_LIPOPROTEIN"/>
    <property type="match status" value="1"/>
</dbReference>
<dbReference type="EMBL" id="SMSE01000001">
    <property type="protein sequence ID" value="TDG14942.1"/>
    <property type="molecule type" value="Genomic_DNA"/>
</dbReference>
<protein>
    <recommendedName>
        <fullName evidence="4">Secreted protein</fullName>
    </recommendedName>
</protein>
<reference evidence="2 3" key="1">
    <citation type="submission" date="2019-03" db="EMBL/GenBank/DDBJ databases">
        <title>Seongchinamella monodicae gen. nov., sp. nov., a novel member of the Gammaproteobacteria isolated from a tidal mudflat of beach.</title>
        <authorList>
            <person name="Yang H.G."/>
            <person name="Kang J.W."/>
            <person name="Lee S.D."/>
        </authorList>
    </citation>
    <scope>NUCLEOTIDE SEQUENCE [LARGE SCALE GENOMIC DNA]</scope>
    <source>
        <strain evidence="2 3">GH4-78</strain>
    </source>
</reference>
<evidence type="ECO:0008006" key="4">
    <source>
        <dbReference type="Google" id="ProtNLM"/>
    </source>
</evidence>
<dbReference type="PANTHER" id="PTHR39335">
    <property type="entry name" value="BLL4220 PROTEIN"/>
    <property type="match status" value="1"/>
</dbReference>
<keyword evidence="3" id="KW-1185">Reference proteome</keyword>